<dbReference type="Proteomes" id="UP000824164">
    <property type="component" value="Unassembled WGS sequence"/>
</dbReference>
<sequence length="424" mass="46765">MEVKRKYRRWLCVVFAVYLCVFILYVYQFICQSVPDTWKIQAGEETSLDLDFPFSVFSGEEAAVINVDGKRVPDNEITIDIGRPVSMRMWEPGTYQINVRWLGLPIKDVEVSVVEEKKLMPLGVPVGIYIRTQGVMVLGTGPVTDMQGIKNEPAKGVLRSGDYILSVNGEPVESTDQFIQMLKENGTEEVSLEISRDGGSLITAIQPIQTGEEEYKLGIWIRQDTQGIGTVSYVDENGHFGALGHGITDVDTSQIIKIRSGRLYTSNILSIIKGKSGTPGEMVGNINYRTGTVLGSVEENTSEGIFGVISDKSLAYDESKALPVGYKQDVKTGEACIRCCVDGEVKDYTIEIESVDLNSREKNRDMVIRITDQELLSKTNGIIQGMSGSPIMQEGKIIGVVTHVFLNDPSKGYGIFIENMAGNM</sequence>
<dbReference type="InterPro" id="IPR014219">
    <property type="entry name" value="SpoIVB"/>
</dbReference>
<dbReference type="NCBIfam" id="TIGR02860">
    <property type="entry name" value="spore_IV_B"/>
    <property type="match status" value="1"/>
</dbReference>
<keyword evidence="2" id="KW-0472">Membrane</keyword>
<protein>
    <submittedName>
        <fullName evidence="5">SpoIVB peptidase</fullName>
        <ecNumber evidence="5">3.4.21.116</ecNumber>
    </submittedName>
</protein>
<organism evidence="5 6">
    <name type="scientific">Candidatus Onthocola gallistercoris</name>
    <dbReference type="NCBI Taxonomy" id="2840876"/>
    <lineage>
        <taxon>Bacteria</taxon>
        <taxon>Bacillati</taxon>
        <taxon>Bacillota</taxon>
        <taxon>Bacilli</taxon>
        <taxon>Candidatus Onthocola</taxon>
    </lineage>
</organism>
<gene>
    <name evidence="5" type="primary">spoIVB</name>
    <name evidence="5" type="ORF">IAB63_02115</name>
</gene>
<keyword evidence="2" id="KW-0812">Transmembrane</keyword>
<keyword evidence="2" id="KW-1133">Transmembrane helix</keyword>
<dbReference type="PROSITE" id="PS50106">
    <property type="entry name" value="PDZ"/>
    <property type="match status" value="1"/>
</dbReference>
<feature type="transmembrane region" description="Helical" evidence="2">
    <location>
        <begin position="7"/>
        <end position="27"/>
    </location>
</feature>
<evidence type="ECO:0000259" key="4">
    <source>
        <dbReference type="PROSITE" id="PS51494"/>
    </source>
</evidence>
<evidence type="ECO:0000313" key="6">
    <source>
        <dbReference type="Proteomes" id="UP000824164"/>
    </source>
</evidence>
<dbReference type="EC" id="3.4.21.116" evidence="5"/>
<reference evidence="5" key="1">
    <citation type="submission" date="2020-10" db="EMBL/GenBank/DDBJ databases">
        <authorList>
            <person name="Gilroy R."/>
        </authorList>
    </citation>
    <scope>NUCLEOTIDE SEQUENCE</scope>
    <source>
        <strain evidence="5">CHK187-14744</strain>
    </source>
</reference>
<dbReference type="SMART" id="SM00228">
    <property type="entry name" value="PDZ"/>
    <property type="match status" value="1"/>
</dbReference>
<dbReference type="GO" id="GO:0008236">
    <property type="term" value="F:serine-type peptidase activity"/>
    <property type="evidence" value="ECO:0007669"/>
    <property type="project" value="UniProtKB-KW"/>
</dbReference>
<feature type="domain" description="Peptidase S55" evidence="4">
    <location>
        <begin position="199"/>
        <end position="424"/>
    </location>
</feature>
<dbReference type="InterPro" id="IPR041489">
    <property type="entry name" value="PDZ_6"/>
</dbReference>
<dbReference type="EMBL" id="DVLT01000014">
    <property type="protein sequence ID" value="HIU02029.1"/>
    <property type="molecule type" value="Genomic_DNA"/>
</dbReference>
<comment type="caution">
    <text evidence="5">The sequence shown here is derived from an EMBL/GenBank/DDBJ whole genome shotgun (WGS) entry which is preliminary data.</text>
</comment>
<name>A0A9D1KWP6_9FIRM</name>
<evidence type="ECO:0000256" key="1">
    <source>
        <dbReference type="ARBA" id="ARBA00022825"/>
    </source>
</evidence>
<evidence type="ECO:0000313" key="5">
    <source>
        <dbReference type="EMBL" id="HIU02029.1"/>
    </source>
</evidence>
<dbReference type="Pfam" id="PF17820">
    <property type="entry name" value="PDZ_6"/>
    <property type="match status" value="1"/>
</dbReference>
<dbReference type="InterPro" id="IPR009003">
    <property type="entry name" value="Peptidase_S1_PA"/>
</dbReference>
<reference evidence="5" key="2">
    <citation type="journal article" date="2021" name="PeerJ">
        <title>Extensive microbial diversity within the chicken gut microbiome revealed by metagenomics and culture.</title>
        <authorList>
            <person name="Gilroy R."/>
            <person name="Ravi A."/>
            <person name="Getino M."/>
            <person name="Pursley I."/>
            <person name="Horton D.L."/>
            <person name="Alikhan N.F."/>
            <person name="Baker D."/>
            <person name="Gharbi K."/>
            <person name="Hall N."/>
            <person name="Watson M."/>
            <person name="Adriaenssens E.M."/>
            <person name="Foster-Nyarko E."/>
            <person name="Jarju S."/>
            <person name="Secka A."/>
            <person name="Antonio M."/>
            <person name="Oren A."/>
            <person name="Chaudhuri R.R."/>
            <person name="La Ragione R."/>
            <person name="Hildebrand F."/>
            <person name="Pallen M.J."/>
        </authorList>
    </citation>
    <scope>NUCLEOTIDE SEQUENCE</scope>
    <source>
        <strain evidence="5">CHK187-14744</strain>
    </source>
</reference>
<dbReference type="PROSITE" id="PS51494">
    <property type="entry name" value="SPOIVB"/>
    <property type="match status" value="1"/>
</dbReference>
<dbReference type="SUPFAM" id="SSF50494">
    <property type="entry name" value="Trypsin-like serine proteases"/>
    <property type="match status" value="1"/>
</dbReference>
<dbReference type="InterPro" id="IPR001478">
    <property type="entry name" value="PDZ"/>
</dbReference>
<accession>A0A9D1KWP6</accession>
<dbReference type="InterPro" id="IPR036034">
    <property type="entry name" value="PDZ_sf"/>
</dbReference>
<dbReference type="InterPro" id="IPR008763">
    <property type="entry name" value="Peptidase_S55"/>
</dbReference>
<keyword evidence="1" id="KW-0720">Serine protease</keyword>
<dbReference type="Gene3D" id="2.30.42.10">
    <property type="match status" value="1"/>
</dbReference>
<dbReference type="Pfam" id="PF05580">
    <property type="entry name" value="Peptidase_S55"/>
    <property type="match status" value="1"/>
</dbReference>
<keyword evidence="1" id="KW-0645">Protease</keyword>
<dbReference type="SUPFAM" id="SSF50156">
    <property type="entry name" value="PDZ domain-like"/>
    <property type="match status" value="1"/>
</dbReference>
<keyword evidence="5" id="KW-0378">Hydrolase</keyword>
<feature type="domain" description="PDZ" evidence="3">
    <location>
        <begin position="110"/>
        <end position="198"/>
    </location>
</feature>
<proteinExistence type="predicted"/>
<dbReference type="AlphaFoldDB" id="A0A9D1KWP6"/>
<evidence type="ECO:0000256" key="2">
    <source>
        <dbReference type="SAM" id="Phobius"/>
    </source>
</evidence>
<evidence type="ECO:0000259" key="3">
    <source>
        <dbReference type="PROSITE" id="PS50106"/>
    </source>
</evidence>